<reference evidence="1" key="1">
    <citation type="journal article" date="2020" name="mSystems">
        <title>Genome- and Community-Level Interaction Insights into Carbon Utilization and Element Cycling Functions of Hydrothermarchaeota in Hydrothermal Sediment.</title>
        <authorList>
            <person name="Zhou Z."/>
            <person name="Liu Y."/>
            <person name="Xu W."/>
            <person name="Pan J."/>
            <person name="Luo Z.H."/>
            <person name="Li M."/>
        </authorList>
    </citation>
    <scope>NUCLEOTIDE SEQUENCE [LARGE SCALE GENOMIC DNA]</scope>
    <source>
        <strain evidence="1">HyVt-489</strain>
    </source>
</reference>
<name>A0A7C3GK74_9PROT</name>
<dbReference type="InterPro" id="IPR008767">
    <property type="entry name" value="Phage_SPP1_head-tail_adaptor"/>
</dbReference>
<sequence>MIGNLRTRLSVHIPELVPDELGGSQINWVLFAQVWAHIKPSNLQERTENGRTAITQTYRVTIRWQRDFPERARLIWGARILRVLSASDPDTRKERLHLICEEEQQ</sequence>
<dbReference type="Gene3D" id="2.40.10.270">
    <property type="entry name" value="Bacteriophage SPP1 head-tail adaptor protein"/>
    <property type="match status" value="1"/>
</dbReference>
<comment type="caution">
    <text evidence="1">The sequence shown here is derived from an EMBL/GenBank/DDBJ whole genome shotgun (WGS) entry which is preliminary data.</text>
</comment>
<proteinExistence type="predicted"/>
<protein>
    <submittedName>
        <fullName evidence="1">Head-tail adaptor protein</fullName>
    </submittedName>
</protein>
<dbReference type="Pfam" id="PF05521">
    <property type="entry name" value="Phage_HCP"/>
    <property type="match status" value="1"/>
</dbReference>
<dbReference type="InterPro" id="IPR038666">
    <property type="entry name" value="SSP1_head-tail_sf"/>
</dbReference>
<dbReference type="AlphaFoldDB" id="A0A7C3GK74"/>
<dbReference type="EMBL" id="DRMN01000035">
    <property type="protein sequence ID" value="HFB54377.1"/>
    <property type="molecule type" value="Genomic_DNA"/>
</dbReference>
<organism evidence="1">
    <name type="scientific">Hellea balneolensis</name>
    <dbReference type="NCBI Taxonomy" id="287478"/>
    <lineage>
        <taxon>Bacteria</taxon>
        <taxon>Pseudomonadati</taxon>
        <taxon>Pseudomonadota</taxon>
        <taxon>Alphaproteobacteria</taxon>
        <taxon>Maricaulales</taxon>
        <taxon>Robiginitomaculaceae</taxon>
        <taxon>Hellea</taxon>
    </lineage>
</organism>
<gene>
    <name evidence="1" type="ORF">ENJ46_00515</name>
</gene>
<evidence type="ECO:0000313" key="1">
    <source>
        <dbReference type="EMBL" id="HFB54377.1"/>
    </source>
</evidence>
<accession>A0A7C3GK74</accession>
<dbReference type="NCBIfam" id="TIGR01563">
    <property type="entry name" value="gp16_SPP1"/>
    <property type="match status" value="1"/>
</dbReference>
<dbReference type="Proteomes" id="UP000886042">
    <property type="component" value="Unassembled WGS sequence"/>
</dbReference>